<dbReference type="SUPFAM" id="SSF46689">
    <property type="entry name" value="Homeodomain-like"/>
    <property type="match status" value="1"/>
</dbReference>
<gene>
    <name evidence="3" type="ORF">N0F65_000411</name>
</gene>
<dbReference type="Pfam" id="PF13936">
    <property type="entry name" value="HTH_38"/>
    <property type="match status" value="1"/>
</dbReference>
<evidence type="ECO:0000256" key="1">
    <source>
        <dbReference type="SAM" id="MobiDB-lite"/>
    </source>
</evidence>
<sequence>MARYYQRKRAEKIAAQKRYDEEHNEQIRERFKQKKYYQKYQQKRSERQRLSEDERRVIDNAQAAAMSCRAIAKLVGRSPTAVRNYIHDKDGYGTRKLGGRPPKMTPTTVRRLVRAASQTGQSSTKLRRDLALPIKPRRVRQILSGCKYLKYQKRKGQPLLSKEHCKK</sequence>
<evidence type="ECO:0000313" key="3">
    <source>
        <dbReference type="EMBL" id="DBA00120.1"/>
    </source>
</evidence>
<comment type="caution">
    <text evidence="3">The sequence shown here is derived from an EMBL/GenBank/DDBJ whole genome shotgun (WGS) entry which is preliminary data.</text>
</comment>
<feature type="region of interest" description="Disordered" evidence="1">
    <location>
        <begin position="33"/>
        <end position="52"/>
    </location>
</feature>
<reference evidence="3" key="1">
    <citation type="submission" date="2022-11" db="EMBL/GenBank/DDBJ databases">
        <authorList>
            <person name="Morgan W.R."/>
            <person name="Tartar A."/>
        </authorList>
    </citation>
    <scope>NUCLEOTIDE SEQUENCE</scope>
    <source>
        <strain evidence="3">ARSEF 373</strain>
    </source>
</reference>
<reference evidence="3" key="2">
    <citation type="journal article" date="2023" name="Microbiol Resour">
        <title>Decontamination and Annotation of the Draft Genome Sequence of the Oomycete Lagenidium giganteum ARSEF 373.</title>
        <authorList>
            <person name="Morgan W.R."/>
            <person name="Tartar A."/>
        </authorList>
    </citation>
    <scope>NUCLEOTIDE SEQUENCE</scope>
    <source>
        <strain evidence="3">ARSEF 373</strain>
    </source>
</reference>
<dbReference type="InterPro" id="IPR009057">
    <property type="entry name" value="Homeodomain-like_sf"/>
</dbReference>
<name>A0AAV2Z2Z9_9STRA</name>
<dbReference type="AlphaFoldDB" id="A0AAV2Z2Z9"/>
<feature type="domain" description="Transposase IS30-like HTH" evidence="2">
    <location>
        <begin position="47"/>
        <end position="82"/>
    </location>
</feature>
<feature type="non-terminal residue" evidence="3">
    <location>
        <position position="167"/>
    </location>
</feature>
<protein>
    <recommendedName>
        <fullName evidence="2">Transposase IS30-like HTH domain-containing protein</fullName>
    </recommendedName>
</protein>
<dbReference type="EMBL" id="DAKRPA010000070">
    <property type="protein sequence ID" value="DBA00120.1"/>
    <property type="molecule type" value="Genomic_DNA"/>
</dbReference>
<proteinExistence type="predicted"/>
<accession>A0AAV2Z2Z9</accession>
<dbReference type="InterPro" id="IPR025246">
    <property type="entry name" value="IS30-like_HTH"/>
</dbReference>
<keyword evidence="4" id="KW-1185">Reference proteome</keyword>
<dbReference type="Gene3D" id="1.10.10.60">
    <property type="entry name" value="Homeodomain-like"/>
    <property type="match status" value="1"/>
</dbReference>
<evidence type="ECO:0000259" key="2">
    <source>
        <dbReference type="Pfam" id="PF13936"/>
    </source>
</evidence>
<dbReference type="Proteomes" id="UP001146120">
    <property type="component" value="Unassembled WGS sequence"/>
</dbReference>
<evidence type="ECO:0000313" key="4">
    <source>
        <dbReference type="Proteomes" id="UP001146120"/>
    </source>
</evidence>
<feature type="compositionally biased region" description="Basic and acidic residues" evidence="1">
    <location>
        <begin position="43"/>
        <end position="52"/>
    </location>
</feature>
<organism evidence="3 4">
    <name type="scientific">Lagenidium giganteum</name>
    <dbReference type="NCBI Taxonomy" id="4803"/>
    <lineage>
        <taxon>Eukaryota</taxon>
        <taxon>Sar</taxon>
        <taxon>Stramenopiles</taxon>
        <taxon>Oomycota</taxon>
        <taxon>Peronosporomycetes</taxon>
        <taxon>Pythiales</taxon>
        <taxon>Pythiaceae</taxon>
    </lineage>
</organism>